<dbReference type="GO" id="GO:0016042">
    <property type="term" value="P:lipid catabolic process"/>
    <property type="evidence" value="ECO:0000318"/>
    <property type="project" value="GO_Central"/>
</dbReference>
<dbReference type="InterPro" id="IPR033906">
    <property type="entry name" value="Lipase_N"/>
</dbReference>
<dbReference type="PANTHER" id="PTHR11610">
    <property type="entry name" value="LIPASE"/>
    <property type="match status" value="1"/>
</dbReference>
<dbReference type="OMA" id="NPIVLMG"/>
<dbReference type="PhylomeDB" id="B3S1S5"/>
<dbReference type="InterPro" id="IPR029058">
    <property type="entry name" value="AB_hydrolase_fold"/>
</dbReference>
<dbReference type="GO" id="GO:0016298">
    <property type="term" value="F:lipase activity"/>
    <property type="evidence" value="ECO:0000318"/>
    <property type="project" value="GO_Central"/>
</dbReference>
<dbReference type="HOGENOM" id="CLU_027171_0_0_1"/>
<reference evidence="7 8" key="1">
    <citation type="journal article" date="2008" name="Nature">
        <title>The Trichoplax genome and the nature of placozoans.</title>
        <authorList>
            <person name="Srivastava M."/>
            <person name="Begovic E."/>
            <person name="Chapman J."/>
            <person name="Putnam N.H."/>
            <person name="Hellsten U."/>
            <person name="Kawashima T."/>
            <person name="Kuo A."/>
            <person name="Mitros T."/>
            <person name="Salamov A."/>
            <person name="Carpenter M.L."/>
            <person name="Signorovitch A.Y."/>
            <person name="Moreno M.A."/>
            <person name="Kamm K."/>
            <person name="Grimwood J."/>
            <person name="Schmutz J."/>
            <person name="Shapiro H."/>
            <person name="Grigoriev I.V."/>
            <person name="Buss L.W."/>
            <person name="Schierwater B."/>
            <person name="Dellaporta S.L."/>
            <person name="Rokhsar D.S."/>
        </authorList>
    </citation>
    <scope>NUCLEOTIDE SEQUENCE [LARGE SCALE GENOMIC DNA]</scope>
    <source>
        <strain evidence="7 8">Grell-BS-1999</strain>
    </source>
</reference>
<proteinExistence type="inferred from homology"/>
<dbReference type="EMBL" id="DS985247">
    <property type="protein sequence ID" value="EDV23025.1"/>
    <property type="molecule type" value="Genomic_DNA"/>
</dbReference>
<evidence type="ECO:0000256" key="1">
    <source>
        <dbReference type="ARBA" id="ARBA00004613"/>
    </source>
</evidence>
<dbReference type="CDD" id="cd00707">
    <property type="entry name" value="Pancreat_lipase_like"/>
    <property type="match status" value="1"/>
</dbReference>
<keyword evidence="5" id="KW-0732">Signal</keyword>
<gene>
    <name evidence="7" type="ORF">TRIADDRAFT_64061</name>
</gene>
<comment type="similarity">
    <text evidence="2 4">Belongs to the AB hydrolase superfamily. Lipase family.</text>
</comment>
<dbReference type="KEGG" id="tad:TRIADDRAFT_64061"/>
<feature type="domain" description="Lipase" evidence="6">
    <location>
        <begin position="32"/>
        <end position="348"/>
    </location>
</feature>
<dbReference type="PANTHER" id="PTHR11610:SF178">
    <property type="entry name" value="LIPASE MEMBER H-A-LIKE PROTEIN"/>
    <property type="match status" value="1"/>
</dbReference>
<name>B3S1S5_TRIAD</name>
<feature type="chain" id="PRO_5002798551" description="Lipase domain-containing protein" evidence="5">
    <location>
        <begin position="18"/>
        <end position="397"/>
    </location>
</feature>
<dbReference type="SUPFAM" id="SSF53474">
    <property type="entry name" value="alpha/beta-Hydrolases"/>
    <property type="match status" value="1"/>
</dbReference>
<dbReference type="Gene3D" id="3.40.50.1820">
    <property type="entry name" value="alpha/beta hydrolase"/>
    <property type="match status" value="1"/>
</dbReference>
<evidence type="ECO:0000259" key="6">
    <source>
        <dbReference type="Pfam" id="PF00151"/>
    </source>
</evidence>
<dbReference type="FunFam" id="3.40.50.1820:FF:000590">
    <property type="entry name" value="Inactive pancreatic lipase-related protein 1"/>
    <property type="match status" value="1"/>
</dbReference>
<dbReference type="FunCoup" id="B3S1S5">
    <property type="interactions" value="67"/>
</dbReference>
<organism evidence="7 8">
    <name type="scientific">Trichoplax adhaerens</name>
    <name type="common">Trichoplax reptans</name>
    <dbReference type="NCBI Taxonomy" id="10228"/>
    <lineage>
        <taxon>Eukaryota</taxon>
        <taxon>Metazoa</taxon>
        <taxon>Placozoa</taxon>
        <taxon>Uniplacotomia</taxon>
        <taxon>Trichoplacea</taxon>
        <taxon>Trichoplacidae</taxon>
        <taxon>Trichoplax</taxon>
    </lineage>
</organism>
<dbReference type="Proteomes" id="UP000009022">
    <property type="component" value="Unassembled WGS sequence"/>
</dbReference>
<sequence>MFKQLLVVAAVAAVVLARPEPRSTMCDPDPKLGCYSDTGPWDRWFFPLPKPSNKIGTKFYLYTRGYSSSQTLDYNNPSSISGSRFNGNIDTKIIIHGFNSDSTSAWMHNMKNAFLNKGYFNVILVDWGGGAKTLDYDQASANTRVVGDMVGELAKALPTSKSRVHIIGHSLGAHTASFASVRLNKAGRVSGLDPADPNFQGQSTAARLDKTDADFVDVIHSDADTFLLGAGYGTKDASGHLDFWPNGGEDQPQCGLFKDVQKNMNGMSQRGDIGCDHGAAHTYYVESINSACDFVAKPCSSYSNYKSGSCASCFGNPCPIMGYRAVEFKNYYYYNYRLFLTTNKSAPYCSSAKSAKSVVEQLGGSELAAEDAKLKLLMFNFHFKACSSYESVFKHHN</sequence>
<dbReference type="Pfam" id="PF00151">
    <property type="entry name" value="Lipase"/>
    <property type="match status" value="1"/>
</dbReference>
<accession>B3S1S5</accession>
<evidence type="ECO:0000256" key="4">
    <source>
        <dbReference type="RuleBase" id="RU004262"/>
    </source>
</evidence>
<dbReference type="OrthoDB" id="199913at2759"/>
<dbReference type="GeneID" id="6755148"/>
<keyword evidence="3" id="KW-0964">Secreted</keyword>
<dbReference type="InterPro" id="IPR000734">
    <property type="entry name" value="TAG_lipase"/>
</dbReference>
<dbReference type="RefSeq" id="XP_002113935.1">
    <property type="nucleotide sequence ID" value="XM_002113899.1"/>
</dbReference>
<keyword evidence="8" id="KW-1185">Reference proteome</keyword>
<dbReference type="AlphaFoldDB" id="B3S1S5"/>
<feature type="signal peptide" evidence="5">
    <location>
        <begin position="1"/>
        <end position="17"/>
    </location>
</feature>
<evidence type="ECO:0000256" key="2">
    <source>
        <dbReference type="ARBA" id="ARBA00010701"/>
    </source>
</evidence>
<evidence type="ECO:0000313" key="8">
    <source>
        <dbReference type="Proteomes" id="UP000009022"/>
    </source>
</evidence>
<dbReference type="InParanoid" id="B3S1S5"/>
<dbReference type="InterPro" id="IPR013818">
    <property type="entry name" value="Lipase"/>
</dbReference>
<evidence type="ECO:0000256" key="5">
    <source>
        <dbReference type="SAM" id="SignalP"/>
    </source>
</evidence>
<comment type="subcellular location">
    <subcellularLocation>
        <location evidence="1">Secreted</location>
    </subcellularLocation>
</comment>
<dbReference type="PRINTS" id="PR00821">
    <property type="entry name" value="TAGLIPASE"/>
</dbReference>
<dbReference type="CTD" id="6755148"/>
<dbReference type="STRING" id="10228.B3S1S5"/>
<protein>
    <recommendedName>
        <fullName evidence="6">Lipase domain-containing protein</fullName>
    </recommendedName>
</protein>
<dbReference type="eggNOG" id="ENOG502QUK7">
    <property type="taxonomic scope" value="Eukaryota"/>
</dbReference>
<dbReference type="GO" id="GO:0005615">
    <property type="term" value="C:extracellular space"/>
    <property type="evidence" value="ECO:0000318"/>
    <property type="project" value="GO_Central"/>
</dbReference>
<evidence type="ECO:0000256" key="3">
    <source>
        <dbReference type="ARBA" id="ARBA00022525"/>
    </source>
</evidence>
<evidence type="ECO:0000313" key="7">
    <source>
        <dbReference type="EMBL" id="EDV23025.1"/>
    </source>
</evidence>